<accession>A0ABP8MLA8</accession>
<keyword evidence="5 7" id="KW-1133">Transmembrane helix</keyword>
<dbReference type="RefSeq" id="WP_345321943.1">
    <property type="nucleotide sequence ID" value="NZ_BAABGA010000029.1"/>
</dbReference>
<proteinExistence type="predicted"/>
<feature type="transmembrane region" description="Helical" evidence="7">
    <location>
        <begin position="30"/>
        <end position="48"/>
    </location>
</feature>
<sequence length="499" mass="53644">MSDHDQSDSDFPIAEIAQPRPTWFRRHSPMWLLTLVCLGIAIGLTWYSSDAPGTQIVLHFDDGHGLKPGDPIRHRGIQIGMVESVSLRQDLNGIDVTATLDEASSAIACEGSRFWIVRPEVAITGVSGLETAVGSKYIAVIPGNPAQKQFEFTGLNSKPPDDLGRGGIELVLRGDDRWGVYPGSPLTWRGIEVGQVLSSSLAPDAMHVDIRVRVDQRHTRLLSRNSKFWVTSGVQMGLDVTGFEFSAESLTTIARGGIALMTPGTAVTKTAATGDDVQPGDVFTLHRRRDDAWLESAMPLNLLSHSPPPMAAVVATWKQTYFGITRTRSDHAACLAVPLSDHGQGILVPSDLIANKANAVEGSYQLTYRGNNAESVLDAPVSPESPDGISVFQLAENAVSSKQVVAADRMRIPQGPEDCFAVSRRSGDGESDVVIEMIGAEQLTVSGARWNCSEARFSREVWHGAAVISSRDEKVIGVLLINEKGVQIAPLANLPSGTG</sequence>
<keyword evidence="6 7" id="KW-0472">Membrane</keyword>
<evidence type="ECO:0000256" key="4">
    <source>
        <dbReference type="ARBA" id="ARBA00022692"/>
    </source>
</evidence>
<keyword evidence="4 7" id="KW-0812">Transmembrane</keyword>
<evidence type="ECO:0000256" key="6">
    <source>
        <dbReference type="ARBA" id="ARBA00023136"/>
    </source>
</evidence>
<comment type="subcellular location">
    <subcellularLocation>
        <location evidence="1">Cell inner membrane</location>
    </subcellularLocation>
</comment>
<reference evidence="10" key="1">
    <citation type="journal article" date="2019" name="Int. J. Syst. Evol. Microbiol.">
        <title>The Global Catalogue of Microorganisms (GCM) 10K type strain sequencing project: providing services to taxonomists for standard genome sequencing and annotation.</title>
        <authorList>
            <consortium name="The Broad Institute Genomics Platform"/>
            <consortium name="The Broad Institute Genome Sequencing Center for Infectious Disease"/>
            <person name="Wu L."/>
            <person name="Ma J."/>
        </authorList>
    </citation>
    <scope>NUCLEOTIDE SEQUENCE [LARGE SCALE GENOMIC DNA]</scope>
    <source>
        <strain evidence="10">JCM 17759</strain>
    </source>
</reference>
<evidence type="ECO:0000256" key="1">
    <source>
        <dbReference type="ARBA" id="ARBA00004533"/>
    </source>
</evidence>
<evidence type="ECO:0000256" key="3">
    <source>
        <dbReference type="ARBA" id="ARBA00022519"/>
    </source>
</evidence>
<evidence type="ECO:0000256" key="7">
    <source>
        <dbReference type="SAM" id="Phobius"/>
    </source>
</evidence>
<dbReference type="InterPro" id="IPR003399">
    <property type="entry name" value="Mce/MlaD"/>
</dbReference>
<dbReference type="EMBL" id="BAABGA010000029">
    <property type="protein sequence ID" value="GAA4452553.1"/>
    <property type="molecule type" value="Genomic_DNA"/>
</dbReference>
<gene>
    <name evidence="9" type="ORF">GCM10023156_22040</name>
</gene>
<organism evidence="9 10">
    <name type="scientific">Novipirellula rosea</name>
    <dbReference type="NCBI Taxonomy" id="1031540"/>
    <lineage>
        <taxon>Bacteria</taxon>
        <taxon>Pseudomonadati</taxon>
        <taxon>Planctomycetota</taxon>
        <taxon>Planctomycetia</taxon>
        <taxon>Pirellulales</taxon>
        <taxon>Pirellulaceae</taxon>
        <taxon>Novipirellula</taxon>
    </lineage>
</organism>
<evidence type="ECO:0000256" key="5">
    <source>
        <dbReference type="ARBA" id="ARBA00022989"/>
    </source>
</evidence>
<dbReference type="InterPro" id="IPR051800">
    <property type="entry name" value="PqiA-PqiB_transport"/>
</dbReference>
<dbReference type="Pfam" id="PF02470">
    <property type="entry name" value="MlaD"/>
    <property type="match status" value="2"/>
</dbReference>
<name>A0ABP8MLA8_9BACT</name>
<keyword evidence="10" id="KW-1185">Reference proteome</keyword>
<protein>
    <recommendedName>
        <fullName evidence="8">Mce/MlaD domain-containing protein</fullName>
    </recommendedName>
</protein>
<comment type="caution">
    <text evidence="9">The sequence shown here is derived from an EMBL/GenBank/DDBJ whole genome shotgun (WGS) entry which is preliminary data.</text>
</comment>
<dbReference type="PANTHER" id="PTHR30462:SF0">
    <property type="entry name" value="INTERMEMBRANE TRANSPORT PROTEIN YEBT"/>
    <property type="match status" value="1"/>
</dbReference>
<dbReference type="Proteomes" id="UP001500840">
    <property type="component" value="Unassembled WGS sequence"/>
</dbReference>
<dbReference type="PANTHER" id="PTHR30462">
    <property type="entry name" value="INTERMEMBRANE TRANSPORT PROTEIN PQIB-RELATED"/>
    <property type="match status" value="1"/>
</dbReference>
<feature type="domain" description="Mce/MlaD" evidence="8">
    <location>
        <begin position="53"/>
        <end position="143"/>
    </location>
</feature>
<keyword evidence="2" id="KW-1003">Cell membrane</keyword>
<feature type="domain" description="Mce/MlaD" evidence="8">
    <location>
        <begin position="167"/>
        <end position="232"/>
    </location>
</feature>
<evidence type="ECO:0000256" key="2">
    <source>
        <dbReference type="ARBA" id="ARBA00022475"/>
    </source>
</evidence>
<evidence type="ECO:0000259" key="8">
    <source>
        <dbReference type="Pfam" id="PF02470"/>
    </source>
</evidence>
<evidence type="ECO:0000313" key="10">
    <source>
        <dbReference type="Proteomes" id="UP001500840"/>
    </source>
</evidence>
<keyword evidence="3" id="KW-0997">Cell inner membrane</keyword>
<evidence type="ECO:0000313" key="9">
    <source>
        <dbReference type="EMBL" id="GAA4452553.1"/>
    </source>
</evidence>